<dbReference type="AlphaFoldDB" id="A0AAV1QKN6"/>
<dbReference type="PANTHER" id="PTHR14819:SF9">
    <property type="entry name" value="UP-REGULATOR OF CELL PROLIFERATION-LIKE"/>
    <property type="match status" value="1"/>
</dbReference>
<dbReference type="EMBL" id="CAWUFR010001603">
    <property type="protein sequence ID" value="CAK6984088.1"/>
    <property type="molecule type" value="Genomic_DNA"/>
</dbReference>
<organism evidence="1 2">
    <name type="scientific">Scomber scombrus</name>
    <name type="common">Atlantic mackerel</name>
    <name type="synonym">Scomber vernalis</name>
    <dbReference type="NCBI Taxonomy" id="13677"/>
    <lineage>
        <taxon>Eukaryota</taxon>
        <taxon>Metazoa</taxon>
        <taxon>Chordata</taxon>
        <taxon>Craniata</taxon>
        <taxon>Vertebrata</taxon>
        <taxon>Euteleostomi</taxon>
        <taxon>Actinopterygii</taxon>
        <taxon>Neopterygii</taxon>
        <taxon>Teleostei</taxon>
        <taxon>Neoteleostei</taxon>
        <taxon>Acanthomorphata</taxon>
        <taxon>Pelagiaria</taxon>
        <taxon>Scombriformes</taxon>
        <taxon>Scombridae</taxon>
        <taxon>Scomber</taxon>
    </lineage>
</organism>
<feature type="non-terminal residue" evidence="1">
    <location>
        <position position="230"/>
    </location>
</feature>
<evidence type="ECO:0000313" key="1">
    <source>
        <dbReference type="EMBL" id="CAK6984088.1"/>
    </source>
</evidence>
<dbReference type="PANTHER" id="PTHR14819">
    <property type="entry name" value="GTP-BINDING"/>
    <property type="match status" value="1"/>
</dbReference>
<dbReference type="Proteomes" id="UP001314229">
    <property type="component" value="Unassembled WGS sequence"/>
</dbReference>
<feature type="non-terminal residue" evidence="1">
    <location>
        <position position="1"/>
    </location>
</feature>
<accession>A0AAV1QKN6</accession>
<sequence>RDIAASILNLLRNNFANRNVNENFQQIKDLKEFGNDPFKTTRDHLDSWWDKAGSVFWKQGELQKFADSVIESSTQFVLDKAKSNTDYHDSFTRDLLEKMDEYLQQSYKHHKTNAKFEFDLKLHICGIASREFLKMHRKYLSDKDPKIQLEKKKDFLDLYKQRDDCQRKANDFIRCCIKPAVEEYINRSLGIDIVDEIVTGSHSAEYSSRSFFQYNIQEELLQNDDFDSFV</sequence>
<dbReference type="InterPro" id="IPR052986">
    <property type="entry name" value="VLIG_GTPase"/>
</dbReference>
<evidence type="ECO:0000313" key="2">
    <source>
        <dbReference type="Proteomes" id="UP001314229"/>
    </source>
</evidence>
<gene>
    <name evidence="1" type="ORF">FSCOSCO3_A000744</name>
</gene>
<keyword evidence="2" id="KW-1185">Reference proteome</keyword>
<protein>
    <submittedName>
        <fullName evidence="1">Up-regulator of cell proliferation-like isoform X3</fullName>
    </submittedName>
</protein>
<comment type="caution">
    <text evidence="1">The sequence shown here is derived from an EMBL/GenBank/DDBJ whole genome shotgun (WGS) entry which is preliminary data.</text>
</comment>
<proteinExistence type="predicted"/>
<reference evidence="1 2" key="1">
    <citation type="submission" date="2024-01" db="EMBL/GenBank/DDBJ databases">
        <authorList>
            <person name="Alioto T."/>
            <person name="Alioto T."/>
            <person name="Gomez Garrido J."/>
        </authorList>
    </citation>
    <scope>NUCLEOTIDE SEQUENCE [LARGE SCALE GENOMIC DNA]</scope>
</reference>
<name>A0AAV1QKN6_SCOSC</name>